<name>D9QGX3_BRESC</name>
<dbReference type="InterPro" id="IPR007484">
    <property type="entry name" value="Peptidase_M28"/>
</dbReference>
<dbReference type="InParanoid" id="D9QGX3"/>
<dbReference type="InterPro" id="IPR045175">
    <property type="entry name" value="M28_fam"/>
</dbReference>
<dbReference type="RefSeq" id="WP_013269041.1">
    <property type="nucleotide sequence ID" value="NC_014375.1"/>
</dbReference>
<dbReference type="HOGENOM" id="CLU_019932_0_1_5"/>
<dbReference type="KEGG" id="bsb:Bresu_1628"/>
<dbReference type="PANTHER" id="PTHR12147:SF26">
    <property type="entry name" value="PEPTIDASE M28 DOMAIN-CONTAINING PROTEIN"/>
    <property type="match status" value="1"/>
</dbReference>
<dbReference type="Pfam" id="PF04389">
    <property type="entry name" value="Peptidase_M28"/>
    <property type="match status" value="1"/>
</dbReference>
<dbReference type="Proteomes" id="UP000002696">
    <property type="component" value="Chromosome"/>
</dbReference>
<organism evidence="3 4">
    <name type="scientific">Brevundimonas subvibrioides (strain ATCC 15264 / DSM 4735 / LMG 14903 / NBRC 16000 / CB 81)</name>
    <name type="common">Caulobacter subvibrioides</name>
    <dbReference type="NCBI Taxonomy" id="633149"/>
    <lineage>
        <taxon>Bacteria</taxon>
        <taxon>Pseudomonadati</taxon>
        <taxon>Pseudomonadota</taxon>
        <taxon>Alphaproteobacteria</taxon>
        <taxon>Caulobacterales</taxon>
        <taxon>Caulobacteraceae</taxon>
        <taxon>Brevundimonas</taxon>
    </lineage>
</organism>
<feature type="chain" id="PRO_5003126667" evidence="1">
    <location>
        <begin position="25"/>
        <end position="321"/>
    </location>
</feature>
<proteinExistence type="predicted"/>
<dbReference type="Gene3D" id="3.40.630.10">
    <property type="entry name" value="Zn peptidases"/>
    <property type="match status" value="1"/>
</dbReference>
<dbReference type="PROSITE" id="PS51257">
    <property type="entry name" value="PROKAR_LIPOPROTEIN"/>
    <property type="match status" value="1"/>
</dbReference>
<reference evidence="4" key="1">
    <citation type="journal article" date="2011" name="J. Bacteriol.">
        <title>Genome sequences of eight morphologically diverse alphaproteobacteria.</title>
        <authorList>
            <consortium name="US DOE Joint Genome Institute"/>
            <person name="Brown P.J."/>
            <person name="Kysela D.T."/>
            <person name="Buechlein A."/>
            <person name="Hemmerich C."/>
            <person name="Brun Y.V."/>
        </authorList>
    </citation>
    <scope>NUCLEOTIDE SEQUENCE [LARGE SCALE GENOMIC DNA]</scope>
    <source>
        <strain evidence="4">ATCC 15264 / DSM 4735 / LMG 14903 / NBRC 16000 / CB 81</strain>
    </source>
</reference>
<feature type="signal peptide" evidence="1">
    <location>
        <begin position="1"/>
        <end position="24"/>
    </location>
</feature>
<dbReference type="GO" id="GO:0006508">
    <property type="term" value="P:proteolysis"/>
    <property type="evidence" value="ECO:0007669"/>
    <property type="project" value="InterPro"/>
</dbReference>
<evidence type="ECO:0000256" key="1">
    <source>
        <dbReference type="SAM" id="SignalP"/>
    </source>
</evidence>
<dbReference type="AlphaFoldDB" id="D9QGX3"/>
<dbReference type="eggNOG" id="COG2234">
    <property type="taxonomic scope" value="Bacteria"/>
</dbReference>
<dbReference type="GO" id="GO:0008235">
    <property type="term" value="F:metalloexopeptidase activity"/>
    <property type="evidence" value="ECO:0007669"/>
    <property type="project" value="InterPro"/>
</dbReference>
<dbReference type="EMBL" id="CP002102">
    <property type="protein sequence ID" value="ADL00939.1"/>
    <property type="molecule type" value="Genomic_DNA"/>
</dbReference>
<keyword evidence="4" id="KW-1185">Reference proteome</keyword>
<evidence type="ECO:0000259" key="2">
    <source>
        <dbReference type="Pfam" id="PF04389"/>
    </source>
</evidence>
<dbReference type="OrthoDB" id="1521787at2"/>
<protein>
    <submittedName>
        <fullName evidence="3">Peptidase M28</fullName>
    </submittedName>
</protein>
<dbReference type="STRING" id="633149.Bresu_1628"/>
<dbReference type="SUPFAM" id="SSF53187">
    <property type="entry name" value="Zn-dependent exopeptidases"/>
    <property type="match status" value="1"/>
</dbReference>
<evidence type="ECO:0000313" key="3">
    <source>
        <dbReference type="EMBL" id="ADL00939.1"/>
    </source>
</evidence>
<sequence>MSRSFRFLALTTAAVLLSSCAAMTDAEVPAAAAPVAGTPSYDQLLADVRILSADDMEGRDTGTAGGERARAYIVARLESLGIAAPPVGRLQPWTLDGRTRQGPKTYNGINILGLVEGTRVPDRYIVITAHYDHVGISEGQIYNGADDNASGVATMLEIAARLKDAPPEHSVIFVAFDGEEHGLLGAKHFVQAPPVPLSSIALNLNFDMTSRAETDGHLWVTGTYQNPTFRPILETVPADGSVSLAFGKDTPQDTGENNWVQASDHGPFFTAGVPFLYLGVDYHPDYHRPSDDFERITPAVFASATELSVSAFRALDRSLDR</sequence>
<feature type="domain" description="Peptidase M28" evidence="2">
    <location>
        <begin position="110"/>
        <end position="307"/>
    </location>
</feature>
<dbReference type="BioCyc" id="BSUB633149:G1GM8-1616-MONOMER"/>
<evidence type="ECO:0000313" key="4">
    <source>
        <dbReference type="Proteomes" id="UP000002696"/>
    </source>
</evidence>
<gene>
    <name evidence="3" type="ordered locus">Bresu_1628</name>
</gene>
<keyword evidence="1" id="KW-0732">Signal</keyword>
<accession>D9QGX3</accession>
<dbReference type="PANTHER" id="PTHR12147">
    <property type="entry name" value="METALLOPEPTIDASE M28 FAMILY MEMBER"/>
    <property type="match status" value="1"/>
</dbReference>